<dbReference type="EMBL" id="JAQPOK010000015">
    <property type="protein sequence ID" value="MDJ1177669.1"/>
    <property type="molecule type" value="Genomic_DNA"/>
</dbReference>
<dbReference type="PANTHER" id="PTHR30098:SF2">
    <property type="entry name" value="LEUCYL_PHENYLALANYL-TRNA--PROTEIN TRANSFERASE"/>
    <property type="match status" value="1"/>
</dbReference>
<sequence>MDYDIPLIIDGYRQGLFLMAEDEDEEGSSTLGWYSSNARTLIPLDDRFRYPKSLQRVLNQNRFSVAINRDFEAVVEGCADRPSTWISPELKTIYYALHRAGWAHSFETWQDETLAGGILGLAIGGAFIGESMFFRIPDGSKVAMVKLVEWLRDRHFLLFDAQMMNPHLARFGAYIISNQDYQALLKDAIQRPCLFYPRSPDPHPSTDEFF</sequence>
<dbReference type="Gene3D" id="3.40.630.70">
    <property type="entry name" value="Leucyl/phenylalanyl-tRNA-protein transferase, C-terminal domain"/>
    <property type="match status" value="1"/>
</dbReference>
<accession>A0ABT7BER9</accession>
<dbReference type="RefSeq" id="WP_283760999.1">
    <property type="nucleotide sequence ID" value="NZ_JAQPOK010000015.1"/>
</dbReference>
<dbReference type="Pfam" id="PF03588">
    <property type="entry name" value="Leu_Phe_trans"/>
    <property type="match status" value="1"/>
</dbReference>
<dbReference type="GO" id="GO:0008914">
    <property type="term" value="F:leucyl-tRNA--protein transferase activity"/>
    <property type="evidence" value="ECO:0007669"/>
    <property type="project" value="UniProtKB-EC"/>
</dbReference>
<dbReference type="SUPFAM" id="SSF55729">
    <property type="entry name" value="Acyl-CoA N-acyltransferases (Nat)"/>
    <property type="match status" value="1"/>
</dbReference>
<protein>
    <recommendedName>
        <fullName evidence="4">Leucyl/phenylalanyl-tRNA--protein transferase</fullName>
        <ecNumber evidence="4">2.3.2.6</ecNumber>
    </recommendedName>
    <alternativeName>
        <fullName evidence="4">L/F-transferase</fullName>
    </alternativeName>
    <alternativeName>
        <fullName evidence="4">Leucyltransferase</fullName>
    </alternativeName>
    <alternativeName>
        <fullName evidence="4">Phenyalanyltransferase</fullName>
    </alternativeName>
</protein>
<dbReference type="EC" id="2.3.2.6" evidence="4"/>
<comment type="catalytic activity">
    <reaction evidence="4">
        <text>N-terminal L-arginyl-[protein] + L-leucyl-tRNA(Leu) = N-terminal L-leucyl-L-arginyl-[protein] + tRNA(Leu) + H(+)</text>
        <dbReference type="Rhea" id="RHEA:50416"/>
        <dbReference type="Rhea" id="RHEA-COMP:9613"/>
        <dbReference type="Rhea" id="RHEA-COMP:9622"/>
        <dbReference type="Rhea" id="RHEA-COMP:12672"/>
        <dbReference type="Rhea" id="RHEA-COMP:12673"/>
        <dbReference type="ChEBI" id="CHEBI:15378"/>
        <dbReference type="ChEBI" id="CHEBI:64719"/>
        <dbReference type="ChEBI" id="CHEBI:78442"/>
        <dbReference type="ChEBI" id="CHEBI:78494"/>
        <dbReference type="ChEBI" id="CHEBI:133044"/>
        <dbReference type="EC" id="2.3.2.6"/>
    </reaction>
</comment>
<comment type="function">
    <text evidence="4">Functions in the N-end rule pathway of protein degradation where it conjugates Leu, Phe and, less efficiently, Met from aminoacyl-tRNAs to the N-termini of proteins containing an N-terminal arginine or lysine.</text>
</comment>
<comment type="catalytic activity">
    <reaction evidence="4">
        <text>N-terminal L-lysyl-[protein] + L-leucyl-tRNA(Leu) = N-terminal L-leucyl-L-lysyl-[protein] + tRNA(Leu) + H(+)</text>
        <dbReference type="Rhea" id="RHEA:12340"/>
        <dbReference type="Rhea" id="RHEA-COMP:9613"/>
        <dbReference type="Rhea" id="RHEA-COMP:9622"/>
        <dbReference type="Rhea" id="RHEA-COMP:12670"/>
        <dbReference type="Rhea" id="RHEA-COMP:12671"/>
        <dbReference type="ChEBI" id="CHEBI:15378"/>
        <dbReference type="ChEBI" id="CHEBI:65249"/>
        <dbReference type="ChEBI" id="CHEBI:78442"/>
        <dbReference type="ChEBI" id="CHEBI:78494"/>
        <dbReference type="ChEBI" id="CHEBI:133043"/>
        <dbReference type="EC" id="2.3.2.6"/>
    </reaction>
</comment>
<keyword evidence="6" id="KW-1185">Reference proteome</keyword>
<gene>
    <name evidence="4 5" type="primary">aat</name>
    <name evidence="5" type="ORF">PJF56_02210</name>
</gene>
<dbReference type="InterPro" id="IPR016181">
    <property type="entry name" value="Acyl_CoA_acyltransferase"/>
</dbReference>
<evidence type="ECO:0000256" key="3">
    <source>
        <dbReference type="ARBA" id="ARBA00023315"/>
    </source>
</evidence>
<dbReference type="InterPro" id="IPR042203">
    <property type="entry name" value="Leu/Phe-tRNA_Trfase_C"/>
</dbReference>
<comment type="subcellular location">
    <subcellularLocation>
        <location evidence="4">Cytoplasm</location>
    </subcellularLocation>
</comment>
<organism evidence="5 6">
    <name type="scientific">Roseofilum halophilum BLCC-M91</name>
    <dbReference type="NCBI Taxonomy" id="3022259"/>
    <lineage>
        <taxon>Bacteria</taxon>
        <taxon>Bacillati</taxon>
        <taxon>Cyanobacteriota</taxon>
        <taxon>Cyanophyceae</taxon>
        <taxon>Desertifilales</taxon>
        <taxon>Desertifilaceae</taxon>
        <taxon>Roseofilum</taxon>
        <taxon>Roseofilum halophilum</taxon>
    </lineage>
</organism>
<comment type="caution">
    <text evidence="5">The sequence shown here is derived from an EMBL/GenBank/DDBJ whole genome shotgun (WGS) entry which is preliminary data.</text>
</comment>
<comment type="catalytic activity">
    <reaction evidence="4">
        <text>L-phenylalanyl-tRNA(Phe) + an N-terminal L-alpha-aminoacyl-[protein] = an N-terminal L-phenylalanyl-L-alpha-aminoacyl-[protein] + tRNA(Phe)</text>
        <dbReference type="Rhea" id="RHEA:43632"/>
        <dbReference type="Rhea" id="RHEA-COMP:9668"/>
        <dbReference type="Rhea" id="RHEA-COMP:9699"/>
        <dbReference type="Rhea" id="RHEA-COMP:10636"/>
        <dbReference type="Rhea" id="RHEA-COMP:10637"/>
        <dbReference type="ChEBI" id="CHEBI:78442"/>
        <dbReference type="ChEBI" id="CHEBI:78531"/>
        <dbReference type="ChEBI" id="CHEBI:78597"/>
        <dbReference type="ChEBI" id="CHEBI:83561"/>
        <dbReference type="EC" id="2.3.2.6"/>
    </reaction>
</comment>
<evidence type="ECO:0000313" key="6">
    <source>
        <dbReference type="Proteomes" id="UP001231370"/>
    </source>
</evidence>
<evidence type="ECO:0000313" key="5">
    <source>
        <dbReference type="EMBL" id="MDJ1177669.1"/>
    </source>
</evidence>
<comment type="similarity">
    <text evidence="4">Belongs to the L/F-transferase family.</text>
</comment>
<dbReference type="Proteomes" id="UP001231370">
    <property type="component" value="Unassembled WGS sequence"/>
</dbReference>
<dbReference type="InterPro" id="IPR004616">
    <property type="entry name" value="Leu/Phe-tRNA_Trfase"/>
</dbReference>
<keyword evidence="2 4" id="KW-0808">Transferase</keyword>
<dbReference type="PANTHER" id="PTHR30098">
    <property type="entry name" value="LEUCYL/PHENYLALANYL-TRNA--PROTEIN TRANSFERASE"/>
    <property type="match status" value="1"/>
</dbReference>
<reference evidence="5 6" key="1">
    <citation type="submission" date="2023-01" db="EMBL/GenBank/DDBJ databases">
        <title>Novel diversity within Roseofilum (Cyanobacteria; Desertifilaceae) from marine benthic mats with descriptions of four novel species.</title>
        <authorList>
            <person name="Wang Y."/>
            <person name="Berthold D.E."/>
            <person name="Hu J."/>
            <person name="Lefler F.W."/>
            <person name="Laughinghouse H.D. IV."/>
        </authorList>
    </citation>
    <scope>NUCLEOTIDE SEQUENCE [LARGE SCALE GENOMIC DNA]</scope>
    <source>
        <strain evidence="5 6">BLCC-M91</strain>
    </source>
</reference>
<name>A0ABT7BER9_9CYAN</name>
<evidence type="ECO:0000256" key="1">
    <source>
        <dbReference type="ARBA" id="ARBA00022490"/>
    </source>
</evidence>
<proteinExistence type="inferred from homology"/>
<keyword evidence="1 4" id="KW-0963">Cytoplasm</keyword>
<dbReference type="HAMAP" id="MF_00688">
    <property type="entry name" value="Leu_Phe_trans"/>
    <property type="match status" value="1"/>
</dbReference>
<evidence type="ECO:0000256" key="2">
    <source>
        <dbReference type="ARBA" id="ARBA00022679"/>
    </source>
</evidence>
<keyword evidence="3 4" id="KW-0012">Acyltransferase</keyword>
<dbReference type="NCBIfam" id="TIGR00667">
    <property type="entry name" value="aat"/>
    <property type="match status" value="1"/>
</dbReference>
<evidence type="ECO:0000256" key="4">
    <source>
        <dbReference type="HAMAP-Rule" id="MF_00688"/>
    </source>
</evidence>